<evidence type="ECO:0000256" key="2">
    <source>
        <dbReference type="ARBA" id="ARBA00022475"/>
    </source>
</evidence>
<keyword evidence="4 6" id="KW-0862">Zinc</keyword>
<evidence type="ECO:0000313" key="9">
    <source>
        <dbReference type="Proteomes" id="UP000199290"/>
    </source>
</evidence>
<dbReference type="EMBL" id="FOYV01000001">
    <property type="protein sequence ID" value="SFR38926.1"/>
    <property type="molecule type" value="Genomic_DNA"/>
</dbReference>
<feature type="region of interest" description="Disordered" evidence="7">
    <location>
        <begin position="619"/>
        <end position="652"/>
    </location>
</feature>
<evidence type="ECO:0000256" key="5">
    <source>
        <dbReference type="ARBA" id="ARBA00023136"/>
    </source>
</evidence>
<keyword evidence="9" id="KW-1185">Reference proteome</keyword>
<dbReference type="Pfam" id="PF10070">
    <property type="entry name" value="DabA"/>
    <property type="match status" value="1"/>
</dbReference>
<feature type="binding site" evidence="6">
    <location>
        <position position="355"/>
    </location>
    <ligand>
        <name>Zn(2+)</name>
        <dbReference type="ChEBI" id="CHEBI:29105"/>
    </ligand>
</feature>
<evidence type="ECO:0000313" key="8">
    <source>
        <dbReference type="EMBL" id="SFR38926.1"/>
    </source>
</evidence>
<comment type="subcellular location">
    <subcellularLocation>
        <location evidence="6">Cell membrane</location>
        <topology evidence="6">Peripheral membrane protein</topology>
    </subcellularLocation>
</comment>
<name>A0A1I6G9N7_9GAMM</name>
<accession>A0A1I6G9N7</accession>
<evidence type="ECO:0000256" key="4">
    <source>
        <dbReference type="ARBA" id="ARBA00022833"/>
    </source>
</evidence>
<protein>
    <recommendedName>
        <fullName evidence="6">Probable inorganic carbon transporter subunit DabA</fullName>
    </recommendedName>
</protein>
<dbReference type="GO" id="GO:0008270">
    <property type="term" value="F:zinc ion binding"/>
    <property type="evidence" value="ECO:0007669"/>
    <property type="project" value="UniProtKB-UniRule"/>
</dbReference>
<feature type="binding site" evidence="6">
    <location>
        <position position="357"/>
    </location>
    <ligand>
        <name>Zn(2+)</name>
        <dbReference type="ChEBI" id="CHEBI:29105"/>
    </ligand>
</feature>
<proteinExistence type="inferred from homology"/>
<evidence type="ECO:0000256" key="7">
    <source>
        <dbReference type="SAM" id="MobiDB-lite"/>
    </source>
</evidence>
<dbReference type="Proteomes" id="UP000199290">
    <property type="component" value="Unassembled WGS sequence"/>
</dbReference>
<comment type="function">
    <text evidence="6">Part of an energy-coupled inorganic carbon pump.</text>
</comment>
<keyword evidence="1 6" id="KW-0813">Transport</keyword>
<dbReference type="PANTHER" id="PTHR38344">
    <property type="entry name" value="UPF0753 PROTEIN AQ_863"/>
    <property type="match status" value="1"/>
</dbReference>
<dbReference type="HAMAP" id="MF_01871">
    <property type="entry name" value="DabA"/>
    <property type="match status" value="1"/>
</dbReference>
<feature type="binding site" evidence="6">
    <location>
        <position position="524"/>
    </location>
    <ligand>
        <name>Zn(2+)</name>
        <dbReference type="ChEBI" id="CHEBI:29105"/>
    </ligand>
</feature>
<dbReference type="RefSeq" id="WP_228143520.1">
    <property type="nucleotide sequence ID" value="NZ_FOYV01000001.1"/>
</dbReference>
<gene>
    <name evidence="6" type="primary">dabA</name>
    <name evidence="8" type="ORF">SAMN04488073_0281</name>
</gene>
<evidence type="ECO:0000256" key="6">
    <source>
        <dbReference type="HAMAP-Rule" id="MF_01871"/>
    </source>
</evidence>
<feature type="compositionally biased region" description="Basic and acidic residues" evidence="7">
    <location>
        <begin position="622"/>
        <end position="631"/>
    </location>
</feature>
<sequence>MSAMSGVADSIPEHSNCDQSWQRPFREACELIAPVWPLDQWIAVNPFWGMRDLPAEQADDSFQERGGFSLLMPVAFYREAWQQGRIQPEDLAASVAESGERRDPSWYLEWLDRASARESHKHENAQASVTVSILDTFAGDGTAEPLVQIVSDQVARVCGAFFDQRQARWSAEEHVSGESAGLFGFWLDSVRQDLALDFTTGLAGVRAFFRAVPDNRDRAVSQATAALGLSDDELLALCHSLLLRVNGWASWCRGLDWRGALEGRHSDRLGELLAVMLVWEAAALRFASVVQKNQLERSRSRHGMHRQDRRPRWVWQRALEFGYQKALFSTLKNGPNNSWAPAPPPAIPDAQAVFCIDVRSEVMRRHLEAVMPRVQTLGFAGFFGMPVAHQRHGPFEPVRRLPGLLPAPYRLIDTRGNLRADLAENRARDQREITRETVRKAKYSSLSTFTLVETTGLAWAWKLIKDTLKRGRTRPKTDDQETLLVHELGGDPLMDPEKTALVANMLRGMSLTDGFAPLLVFVGHGSHTDNNPHQAGLECGACGGQSGGVSARLAAKLFNDPMVRAGLSEQGIRIPDHTWAVAAEHCTVTDRVTFADRDQVPHTHLQKLADLEDGFRQAGARARNERAESLRLGEGQENGESDSLTEAMETRTRDWSEVRPEWGLAGNAAIIFAKRSRTRGCDLAGRVFLHDYDPLSDEDGQSLESLLAAPLLVANWINLQYFGSVTVPDVYGAGNKLLHSVVGGHVGVVEGNGSDLRIGLPLQSVHDGTCWRHEPLRLTVVIDAPADRIEAAVGRQPDVAALVENAWVFVHRMAEHGIERYQNGAWHRVA</sequence>
<keyword evidence="5 6" id="KW-0472">Membrane</keyword>
<dbReference type="STRING" id="375760.SAMN04488073_0281"/>
<reference evidence="9" key="1">
    <citation type="submission" date="2016-10" db="EMBL/GenBank/DDBJ databases">
        <authorList>
            <person name="Varghese N."/>
            <person name="Submissions S."/>
        </authorList>
    </citation>
    <scope>NUCLEOTIDE SEQUENCE [LARGE SCALE GENOMIC DNA]</scope>
    <source>
        <strain evidence="9">CGMCC 1.6294</strain>
    </source>
</reference>
<keyword evidence="2 6" id="KW-1003">Cell membrane</keyword>
<evidence type="ECO:0000256" key="1">
    <source>
        <dbReference type="ARBA" id="ARBA00022448"/>
    </source>
</evidence>
<dbReference type="PANTHER" id="PTHR38344:SF1">
    <property type="entry name" value="INORGANIC CARBON TRANSPORTER SUBUNIT DABA-RELATED"/>
    <property type="match status" value="1"/>
</dbReference>
<comment type="similarity">
    <text evidence="6">Belongs to the inorganic carbon transporter (TC 9.A.2) DabA family.</text>
</comment>
<dbReference type="InterPro" id="IPR018752">
    <property type="entry name" value="DabA"/>
</dbReference>
<comment type="cofactor">
    <cofactor evidence="6">
        <name>Zn(2+)</name>
        <dbReference type="ChEBI" id="CHEBI:29105"/>
    </cofactor>
</comment>
<keyword evidence="3 6" id="KW-0479">Metal-binding</keyword>
<dbReference type="AlphaFoldDB" id="A0A1I6G9N7"/>
<organism evidence="8 9">
    <name type="scientific">Marinobacter gudaonensis</name>
    <dbReference type="NCBI Taxonomy" id="375760"/>
    <lineage>
        <taxon>Bacteria</taxon>
        <taxon>Pseudomonadati</taxon>
        <taxon>Pseudomonadota</taxon>
        <taxon>Gammaproteobacteria</taxon>
        <taxon>Pseudomonadales</taxon>
        <taxon>Marinobacteraceae</taxon>
        <taxon>Marinobacter</taxon>
    </lineage>
</organism>
<feature type="binding site" evidence="6">
    <location>
        <position position="539"/>
    </location>
    <ligand>
        <name>Zn(2+)</name>
        <dbReference type="ChEBI" id="CHEBI:29105"/>
    </ligand>
</feature>
<dbReference type="GO" id="GO:0005886">
    <property type="term" value="C:plasma membrane"/>
    <property type="evidence" value="ECO:0007669"/>
    <property type="project" value="UniProtKB-SubCell"/>
</dbReference>
<evidence type="ECO:0000256" key="3">
    <source>
        <dbReference type="ARBA" id="ARBA00022723"/>
    </source>
</evidence>
<comment type="subunit">
    <text evidence="6">Forms a complex with DabB.</text>
</comment>